<accession>A0ABM9I6G3</accession>
<keyword evidence="5" id="KW-0812">Transmembrane</keyword>
<proteinExistence type="inferred from homology"/>
<dbReference type="Pfam" id="PF02321">
    <property type="entry name" value="OEP"/>
    <property type="match status" value="2"/>
</dbReference>
<evidence type="ECO:0000256" key="7">
    <source>
        <dbReference type="ARBA" id="ARBA00023237"/>
    </source>
</evidence>
<dbReference type="Gene3D" id="1.20.1600.10">
    <property type="entry name" value="Outer membrane efflux proteins (OEP)"/>
    <property type="match status" value="1"/>
</dbReference>
<evidence type="ECO:0000313" key="11">
    <source>
        <dbReference type="Proteomes" id="UP001162030"/>
    </source>
</evidence>
<evidence type="ECO:0000256" key="2">
    <source>
        <dbReference type="ARBA" id="ARBA00007613"/>
    </source>
</evidence>
<evidence type="ECO:0000256" key="1">
    <source>
        <dbReference type="ARBA" id="ARBA00004442"/>
    </source>
</evidence>
<evidence type="ECO:0000256" key="8">
    <source>
        <dbReference type="SAM" id="Coils"/>
    </source>
</evidence>
<dbReference type="InterPro" id="IPR003423">
    <property type="entry name" value="OMP_efflux"/>
</dbReference>
<dbReference type="SUPFAM" id="SSF56954">
    <property type="entry name" value="Outer membrane efflux proteins (OEP)"/>
    <property type="match status" value="1"/>
</dbReference>
<keyword evidence="7" id="KW-0998">Cell outer membrane</keyword>
<evidence type="ECO:0000313" key="10">
    <source>
        <dbReference type="EMBL" id="CAI8922415.1"/>
    </source>
</evidence>
<feature type="chain" id="PRO_5046450765" evidence="9">
    <location>
        <begin position="20"/>
        <end position="454"/>
    </location>
</feature>
<keyword evidence="3" id="KW-0813">Transport</keyword>
<feature type="coiled-coil region" evidence="8">
    <location>
        <begin position="321"/>
        <end position="348"/>
    </location>
</feature>
<evidence type="ECO:0000256" key="3">
    <source>
        <dbReference type="ARBA" id="ARBA00022448"/>
    </source>
</evidence>
<evidence type="ECO:0000256" key="6">
    <source>
        <dbReference type="ARBA" id="ARBA00023136"/>
    </source>
</evidence>
<dbReference type="PANTHER" id="PTHR30026:SF20">
    <property type="entry name" value="OUTER MEMBRANE PROTEIN TOLC"/>
    <property type="match status" value="1"/>
</dbReference>
<dbReference type="InterPro" id="IPR010130">
    <property type="entry name" value="T1SS_OMP_TolC"/>
</dbReference>
<organism evidence="10 11">
    <name type="scientific">Methylocaldum szegediense</name>
    <dbReference type="NCBI Taxonomy" id="73780"/>
    <lineage>
        <taxon>Bacteria</taxon>
        <taxon>Pseudomonadati</taxon>
        <taxon>Pseudomonadota</taxon>
        <taxon>Gammaproteobacteria</taxon>
        <taxon>Methylococcales</taxon>
        <taxon>Methylococcaceae</taxon>
        <taxon>Methylocaldum</taxon>
    </lineage>
</organism>
<keyword evidence="8" id="KW-0175">Coiled coil</keyword>
<feature type="coiled-coil region" evidence="8">
    <location>
        <begin position="114"/>
        <end position="218"/>
    </location>
</feature>
<gene>
    <name evidence="10" type="primary">tolC</name>
    <name evidence="10" type="ORF">MSZNOR_3868</name>
</gene>
<dbReference type="NCBIfam" id="TIGR01844">
    <property type="entry name" value="type_I_sec_TolC"/>
    <property type="match status" value="1"/>
</dbReference>
<evidence type="ECO:0000256" key="4">
    <source>
        <dbReference type="ARBA" id="ARBA00022452"/>
    </source>
</evidence>
<protein>
    <submittedName>
        <fullName evidence="10">Outer membrane protein TolC</fullName>
    </submittedName>
</protein>
<reference evidence="10 11" key="1">
    <citation type="submission" date="2023-03" db="EMBL/GenBank/DDBJ databases">
        <authorList>
            <person name="Pearce D."/>
        </authorList>
    </citation>
    <scope>NUCLEOTIDE SEQUENCE [LARGE SCALE GENOMIC DNA]</scope>
    <source>
        <strain evidence="10">Msz</strain>
    </source>
</reference>
<evidence type="ECO:0000256" key="9">
    <source>
        <dbReference type="SAM" id="SignalP"/>
    </source>
</evidence>
<keyword evidence="11" id="KW-1185">Reference proteome</keyword>
<comment type="similarity">
    <text evidence="2">Belongs to the outer membrane factor (OMF) (TC 1.B.17) family.</text>
</comment>
<name>A0ABM9I6G3_9GAMM</name>
<feature type="signal peptide" evidence="9">
    <location>
        <begin position="1"/>
        <end position="19"/>
    </location>
</feature>
<dbReference type="RefSeq" id="WP_051331462.1">
    <property type="nucleotide sequence ID" value="NZ_OX458333.1"/>
</dbReference>
<keyword evidence="9" id="KW-0732">Signal</keyword>
<evidence type="ECO:0000256" key="5">
    <source>
        <dbReference type="ARBA" id="ARBA00022692"/>
    </source>
</evidence>
<dbReference type="Proteomes" id="UP001162030">
    <property type="component" value="Chromosome"/>
</dbReference>
<dbReference type="EMBL" id="OX458333">
    <property type="protein sequence ID" value="CAI8922415.1"/>
    <property type="molecule type" value="Genomic_DNA"/>
</dbReference>
<keyword evidence="4" id="KW-1134">Transmembrane beta strand</keyword>
<sequence length="454" mass="50038">MKKSLLLAVSLLASAVANAQDLLQTLELALQRDPRLREAEATRNAVLEAKPQSVARLLPTLSITGELNRNSVLSKFEDSILAFIAGGRNLGFWNSAASINLTQPIYHHDYWVQLSQADNQIAEAEANYAAEQQNLMLRTARAYFDVLFAQDSLEFARAEQRAIEHQLEEAKARFEVGLIAITDVHEAQAGYDQAHANVIQAENQVDNAREALREIIGEFDFDLAKLAEEIPLKGPDPENIESWAELAQQTNPSIIAAENRSLVAKKGIDLQFAGHLPSMDLVGSAGFTDTNRPQGIPTEYQIIGMQVNVPMFAGGGVNSRVRQARHEYEAAQENLDGVRRSIQRQVKDAYRGILSTISQVKALEAAIVSSQSALEATEAGLEVGTRTMVDVLTEQRNLFRTKRDYARARYDYILNSLTLKQAAGTLNPADFAIVNEWLKPHARKTVVAPDDPGA</sequence>
<comment type="subcellular location">
    <subcellularLocation>
        <location evidence="1">Cell outer membrane</location>
    </subcellularLocation>
</comment>
<dbReference type="InterPro" id="IPR051906">
    <property type="entry name" value="TolC-like"/>
</dbReference>
<keyword evidence="6" id="KW-0472">Membrane</keyword>
<dbReference type="PANTHER" id="PTHR30026">
    <property type="entry name" value="OUTER MEMBRANE PROTEIN TOLC"/>
    <property type="match status" value="1"/>
</dbReference>